<keyword evidence="3" id="KW-1185">Reference proteome</keyword>
<dbReference type="InterPro" id="IPR007296">
    <property type="entry name" value="DUF403"/>
</dbReference>
<dbReference type="RefSeq" id="WP_189063598.1">
    <property type="nucleotide sequence ID" value="NZ_BMQM01000003.1"/>
</dbReference>
<evidence type="ECO:0000313" key="3">
    <source>
        <dbReference type="Proteomes" id="UP000634308"/>
    </source>
</evidence>
<gene>
    <name evidence="2" type="ORF">GCM10008959_06840</name>
</gene>
<accession>A0ABQ2RLZ0</accession>
<sequence>MLLLSRLAENLYWTGRYMERAENTARLLNVNYYASLESAGRVREHWRPLLELTGGEGALLERYGQVDTRTATSWLAFDLDNPSSIASSLAQARRNARGLRDRIPSEMWEALNRSYLNLCFETGGVMDRDGLYEYCVAAREASQFFFGIAFATLPRDESWSFLRSGQLLERADNTVRVLQARLDSPQDPAALGGPADPTWRALQEQRWVSVLKGASAFEAYRKSAHTGIDPRGVAGFLLFDEYFPRSLRYSAENLHDALTQIDLCHPGAHPEVLRLSRWLVARLQYARTDDILERRSPSLPELLVEINRVGAAIDAAYFQQE</sequence>
<dbReference type="InterPro" id="IPR051680">
    <property type="entry name" value="ATP-dep_Glu-Cys_Ligase-2"/>
</dbReference>
<evidence type="ECO:0000259" key="1">
    <source>
        <dbReference type="Pfam" id="PF04168"/>
    </source>
</evidence>
<protein>
    <recommendedName>
        <fullName evidence="1">DUF403 domain-containing protein</fullName>
    </recommendedName>
</protein>
<evidence type="ECO:0000313" key="2">
    <source>
        <dbReference type="EMBL" id="GGR48425.1"/>
    </source>
</evidence>
<organism evidence="2 3">
    <name type="scientific">Deinococcus seoulensis</name>
    <dbReference type="NCBI Taxonomy" id="1837379"/>
    <lineage>
        <taxon>Bacteria</taxon>
        <taxon>Thermotogati</taxon>
        <taxon>Deinococcota</taxon>
        <taxon>Deinococci</taxon>
        <taxon>Deinococcales</taxon>
        <taxon>Deinococcaceae</taxon>
        <taxon>Deinococcus</taxon>
    </lineage>
</organism>
<proteinExistence type="predicted"/>
<dbReference type="EMBL" id="BMQM01000003">
    <property type="protein sequence ID" value="GGR48425.1"/>
    <property type="molecule type" value="Genomic_DNA"/>
</dbReference>
<name>A0ABQ2RLZ0_9DEIO</name>
<dbReference type="Pfam" id="PF04168">
    <property type="entry name" value="Alpha-E"/>
    <property type="match status" value="1"/>
</dbReference>
<feature type="domain" description="DUF403" evidence="1">
    <location>
        <begin position="3"/>
        <end position="318"/>
    </location>
</feature>
<reference evidence="3" key="1">
    <citation type="journal article" date="2019" name="Int. J. Syst. Evol. Microbiol.">
        <title>The Global Catalogue of Microorganisms (GCM) 10K type strain sequencing project: providing services to taxonomists for standard genome sequencing and annotation.</title>
        <authorList>
            <consortium name="The Broad Institute Genomics Platform"/>
            <consortium name="The Broad Institute Genome Sequencing Center for Infectious Disease"/>
            <person name="Wu L."/>
            <person name="Ma J."/>
        </authorList>
    </citation>
    <scope>NUCLEOTIDE SEQUENCE [LARGE SCALE GENOMIC DNA]</scope>
    <source>
        <strain evidence="3">JCM 31404</strain>
    </source>
</reference>
<comment type="caution">
    <text evidence="2">The sequence shown here is derived from an EMBL/GenBank/DDBJ whole genome shotgun (WGS) entry which is preliminary data.</text>
</comment>
<dbReference type="PANTHER" id="PTHR34595:SF7">
    <property type="entry name" value="SLL1039 PROTEIN"/>
    <property type="match status" value="1"/>
</dbReference>
<dbReference type="PANTHER" id="PTHR34595">
    <property type="entry name" value="BLR5612 PROTEIN"/>
    <property type="match status" value="1"/>
</dbReference>
<dbReference type="Proteomes" id="UP000634308">
    <property type="component" value="Unassembled WGS sequence"/>
</dbReference>